<dbReference type="PROSITE" id="PS50181">
    <property type="entry name" value="FBOX"/>
    <property type="match status" value="1"/>
</dbReference>
<dbReference type="OrthoDB" id="5279008at2759"/>
<keyword evidence="3" id="KW-1185">Reference proteome</keyword>
<evidence type="ECO:0000313" key="2">
    <source>
        <dbReference type="EMBL" id="CAD0114672.1"/>
    </source>
</evidence>
<reference evidence="2" key="1">
    <citation type="submission" date="2020-06" db="EMBL/GenBank/DDBJ databases">
        <authorList>
            <person name="Onetto C."/>
        </authorList>
    </citation>
    <scope>NUCLEOTIDE SEQUENCE</scope>
</reference>
<feature type="domain" description="F-box" evidence="1">
    <location>
        <begin position="9"/>
        <end position="59"/>
    </location>
</feature>
<evidence type="ECO:0000313" key="3">
    <source>
        <dbReference type="Proteomes" id="UP000745764"/>
    </source>
</evidence>
<dbReference type="Proteomes" id="UP000745764">
    <property type="component" value="Unassembled WGS sequence"/>
</dbReference>
<accession>A0A9N8KPM3</accession>
<gene>
    <name evidence="2" type="ORF">AWRI4620_LOCUS8927</name>
</gene>
<sequence length="428" mass="48720">MTTSVPKLPSPLETLPNEILYEIFSHVDEKDLSAVRDVCPRLCDIVTPRFALVNFTERIHVVSPHSIDALVGVTEHPVFGGYVKTVVICSGRRTTIPVTSTFPEQEYTEIPNQDTHLNDYVKTKRFAHRMERVFRNIRVHSGSVGIGIYDIPGKAETLEETVYAARRARCPITWLEVDLFADHPYFIQADLDAAMHRILESSLTPLNVYLCAGHSFRLAYGSDWQCLELEHFTFVNAIPLGPPLRAVYSWLLTRWVKHLRIFNVNGYHDFRLRPFLTPYLISLDLRMLSIWTGYFDRRLWSEQIRIISNLTGLQHCTISCLSYLFEFTADDDDDEGYLELPGYGRYPCVAPQFYLAFRDGTETIQMNGDDVCEQLKELASYVVAAEAYKVLEIVRDGRVNGLMVGVFDEFNLGLSLQSLQLDGAASAS</sequence>
<organism evidence="2 3">
    <name type="scientific">Aureobasidium uvarum</name>
    <dbReference type="NCBI Taxonomy" id="2773716"/>
    <lineage>
        <taxon>Eukaryota</taxon>
        <taxon>Fungi</taxon>
        <taxon>Dikarya</taxon>
        <taxon>Ascomycota</taxon>
        <taxon>Pezizomycotina</taxon>
        <taxon>Dothideomycetes</taxon>
        <taxon>Dothideomycetidae</taxon>
        <taxon>Dothideales</taxon>
        <taxon>Saccotheciaceae</taxon>
        <taxon>Aureobasidium</taxon>
    </lineage>
</organism>
<dbReference type="EMBL" id="CAINUL010000018">
    <property type="protein sequence ID" value="CAD0114672.1"/>
    <property type="molecule type" value="Genomic_DNA"/>
</dbReference>
<dbReference type="Gene3D" id="1.20.1280.50">
    <property type="match status" value="1"/>
</dbReference>
<proteinExistence type="predicted"/>
<dbReference type="CDD" id="cd09917">
    <property type="entry name" value="F-box_SF"/>
    <property type="match status" value="1"/>
</dbReference>
<dbReference type="AlphaFoldDB" id="A0A9N8KPM3"/>
<name>A0A9N8KPM3_9PEZI</name>
<dbReference type="SMART" id="SM00256">
    <property type="entry name" value="FBOX"/>
    <property type="match status" value="1"/>
</dbReference>
<comment type="caution">
    <text evidence="2">The sequence shown here is derived from an EMBL/GenBank/DDBJ whole genome shotgun (WGS) entry which is preliminary data.</text>
</comment>
<protein>
    <recommendedName>
        <fullName evidence="1">F-box domain-containing protein</fullName>
    </recommendedName>
</protein>
<dbReference type="InterPro" id="IPR036047">
    <property type="entry name" value="F-box-like_dom_sf"/>
</dbReference>
<evidence type="ECO:0000259" key="1">
    <source>
        <dbReference type="PROSITE" id="PS50181"/>
    </source>
</evidence>
<dbReference type="Pfam" id="PF12937">
    <property type="entry name" value="F-box-like"/>
    <property type="match status" value="1"/>
</dbReference>
<dbReference type="InterPro" id="IPR001810">
    <property type="entry name" value="F-box_dom"/>
</dbReference>
<dbReference type="SUPFAM" id="SSF81383">
    <property type="entry name" value="F-box domain"/>
    <property type="match status" value="1"/>
</dbReference>